<name>A0A8J2FVD8_9BACT</name>
<dbReference type="PANTHER" id="PTHR12835">
    <property type="entry name" value="BIOTIN PROTEIN LIGASE"/>
    <property type="match status" value="1"/>
</dbReference>
<dbReference type="PANTHER" id="PTHR12835:SF5">
    <property type="entry name" value="BIOTIN--PROTEIN LIGASE"/>
    <property type="match status" value="1"/>
</dbReference>
<keyword evidence="1 3" id="KW-0436">Ligase</keyword>
<comment type="caution">
    <text evidence="3">The sequence shown here is derived from an EMBL/GenBank/DDBJ whole genome shotgun (WGS) entry which is preliminary data.</text>
</comment>
<dbReference type="Pfam" id="PF03099">
    <property type="entry name" value="BPL_LplA_LipB"/>
    <property type="match status" value="1"/>
</dbReference>
<protein>
    <submittedName>
        <fullName evidence="3">Biotin-protein ligase / Biotin operon repressor</fullName>
        <ecNumber evidence="3">6.3.4.15</ecNumber>
    </submittedName>
</protein>
<dbReference type="GO" id="GO:0004077">
    <property type="term" value="F:biotin--[biotin carboxyl-carrier protein] ligase activity"/>
    <property type="evidence" value="ECO:0007669"/>
    <property type="project" value="UniProtKB-EC"/>
</dbReference>
<evidence type="ECO:0000313" key="4">
    <source>
        <dbReference type="Proteomes" id="UP000663859"/>
    </source>
</evidence>
<evidence type="ECO:0000259" key="2">
    <source>
        <dbReference type="PROSITE" id="PS51733"/>
    </source>
</evidence>
<dbReference type="InterPro" id="IPR004408">
    <property type="entry name" value="Biotin_CoA_COase_ligase"/>
</dbReference>
<dbReference type="PROSITE" id="PS51733">
    <property type="entry name" value="BPL_LPL_CATALYTIC"/>
    <property type="match status" value="1"/>
</dbReference>
<accession>A0A8J2FVD8</accession>
<sequence>MSDWEKDSGPIVTEQSWRRDFWGLLWESRSGFVPWEKILKLGRSTQEIVEEAFFLEKRGYTLELSPVLGIRLLAPLPDIFCSREWEYRLWISGVPWVTGVAYPVVGSTNEETHRWAEKGAGEGFFVLADAQRQGRGRWGRGWQSPLGLGLYGSILLRPGWEARQATRLAIVATLAAAEAVEETSGQRIDLGWPNDLFLEGRKVGGVLVETRTQGAALQEAVIGLGLNVRQTEEDWDEDLKPVATSLASYVSSPPRRMDLWIAFLHRLYRNYHMDFSLCRARWEARSPMLQRLVRIESPREMFVGMALGLSELGELNVQTVEGRVYSLGPAAVTRVRVTESGI</sequence>
<proteinExistence type="predicted"/>
<reference evidence="3" key="1">
    <citation type="submission" date="2021-02" db="EMBL/GenBank/DDBJ databases">
        <authorList>
            <person name="Cremers G."/>
            <person name="Picone N."/>
        </authorList>
    </citation>
    <scope>NUCLEOTIDE SEQUENCE</scope>
    <source>
        <strain evidence="3">PQ17</strain>
    </source>
</reference>
<dbReference type="EC" id="6.3.4.15" evidence="3"/>
<keyword evidence="4" id="KW-1185">Reference proteome</keyword>
<dbReference type="RefSeq" id="WP_174582810.1">
    <property type="nucleotide sequence ID" value="NZ_CAJNOB010000004.1"/>
</dbReference>
<dbReference type="NCBIfam" id="TIGR00121">
    <property type="entry name" value="birA_ligase"/>
    <property type="match status" value="1"/>
</dbReference>
<evidence type="ECO:0000313" key="3">
    <source>
        <dbReference type="EMBL" id="CAF0692505.1"/>
    </source>
</evidence>
<dbReference type="Gene3D" id="3.30.930.10">
    <property type="entry name" value="Bira Bifunctional Protein, Domain 2"/>
    <property type="match status" value="1"/>
</dbReference>
<organism evidence="3 4">
    <name type="scientific">Candidatus Methylacidithermus pantelleriae</name>
    <dbReference type="NCBI Taxonomy" id="2744239"/>
    <lineage>
        <taxon>Bacteria</taxon>
        <taxon>Pseudomonadati</taxon>
        <taxon>Verrucomicrobiota</taxon>
        <taxon>Methylacidiphilae</taxon>
        <taxon>Methylacidiphilales</taxon>
        <taxon>Methylacidiphilaceae</taxon>
        <taxon>Candidatus Methylacidithermus</taxon>
    </lineage>
</organism>
<dbReference type="InterPro" id="IPR004143">
    <property type="entry name" value="BPL_LPL_catalytic"/>
</dbReference>
<evidence type="ECO:0000256" key="1">
    <source>
        <dbReference type="ARBA" id="ARBA00022598"/>
    </source>
</evidence>
<gene>
    <name evidence="3" type="ORF">MPNT_120040</name>
</gene>
<dbReference type="EMBL" id="CAJNOB010000004">
    <property type="protein sequence ID" value="CAF0692505.1"/>
    <property type="molecule type" value="Genomic_DNA"/>
</dbReference>
<dbReference type="GO" id="GO:0005737">
    <property type="term" value="C:cytoplasm"/>
    <property type="evidence" value="ECO:0007669"/>
    <property type="project" value="TreeGrafter"/>
</dbReference>
<feature type="domain" description="BPL/LPL catalytic" evidence="2">
    <location>
        <begin position="83"/>
        <end position="275"/>
    </location>
</feature>
<dbReference type="Proteomes" id="UP000663859">
    <property type="component" value="Unassembled WGS sequence"/>
</dbReference>
<dbReference type="SUPFAM" id="SSF55681">
    <property type="entry name" value="Class II aaRS and biotin synthetases"/>
    <property type="match status" value="1"/>
</dbReference>
<dbReference type="AlphaFoldDB" id="A0A8J2FVD8"/>
<dbReference type="InterPro" id="IPR045864">
    <property type="entry name" value="aa-tRNA-synth_II/BPL/LPL"/>
</dbReference>